<dbReference type="OrthoDB" id="9763290at2"/>
<keyword evidence="4 9" id="KW-0547">Nucleotide-binding</keyword>
<comment type="catalytic activity">
    <reaction evidence="7">
        <text>L-aspartate + L-glutamine + ATP + H2O = L-asparagine + L-glutamate + AMP + diphosphate + H(+)</text>
        <dbReference type="Rhea" id="RHEA:12228"/>
        <dbReference type="ChEBI" id="CHEBI:15377"/>
        <dbReference type="ChEBI" id="CHEBI:15378"/>
        <dbReference type="ChEBI" id="CHEBI:29985"/>
        <dbReference type="ChEBI" id="CHEBI:29991"/>
        <dbReference type="ChEBI" id="CHEBI:30616"/>
        <dbReference type="ChEBI" id="CHEBI:33019"/>
        <dbReference type="ChEBI" id="CHEBI:58048"/>
        <dbReference type="ChEBI" id="CHEBI:58359"/>
        <dbReference type="ChEBI" id="CHEBI:456215"/>
        <dbReference type="EC" id="6.3.5.4"/>
    </reaction>
</comment>
<dbReference type="InterPro" id="IPR017932">
    <property type="entry name" value="GATase_2_dom"/>
</dbReference>
<feature type="site" description="Important for beta-aspartyl-AMP intermediate formation" evidence="10">
    <location>
        <position position="365"/>
    </location>
</feature>
<dbReference type="InterPro" id="IPR006426">
    <property type="entry name" value="Asn_synth_AEB"/>
</dbReference>
<dbReference type="CDD" id="cd00712">
    <property type="entry name" value="AsnB"/>
    <property type="match status" value="1"/>
</dbReference>
<keyword evidence="13" id="KW-1185">Reference proteome</keyword>
<evidence type="ECO:0000256" key="10">
    <source>
        <dbReference type="PIRSR" id="PIRSR001589-3"/>
    </source>
</evidence>
<feature type="binding site" evidence="9">
    <location>
        <position position="97"/>
    </location>
    <ligand>
        <name>L-glutamine</name>
        <dbReference type="ChEBI" id="CHEBI:58359"/>
    </ligand>
</feature>
<evidence type="ECO:0000256" key="6">
    <source>
        <dbReference type="ARBA" id="ARBA00022962"/>
    </source>
</evidence>
<reference evidence="12 13" key="1">
    <citation type="journal article" date="2013" name="Genome Announc.">
        <title>Draft Genome Sequence of Cesiribacter andamanensis Strain AMV16T, Isolated from a Soil Sample from a Mud Volcano in the Andaman Islands, India.</title>
        <authorList>
            <person name="Shivaji S."/>
            <person name="Ara S."/>
            <person name="Begum Z."/>
            <person name="Srinivas T.N."/>
            <person name="Singh A."/>
            <person name="Kumar Pinnaka A."/>
        </authorList>
    </citation>
    <scope>NUCLEOTIDE SEQUENCE [LARGE SCALE GENOMIC DNA]</scope>
    <source>
        <strain evidence="12 13">AMV16</strain>
    </source>
</reference>
<dbReference type="PATRIC" id="fig|1279009.4.peg.1148"/>
<evidence type="ECO:0000256" key="1">
    <source>
        <dbReference type="ARBA" id="ARBA00005187"/>
    </source>
</evidence>
<dbReference type="eggNOG" id="COG0367">
    <property type="taxonomic scope" value="Bacteria"/>
</dbReference>
<dbReference type="PROSITE" id="PS51278">
    <property type="entry name" value="GATASE_TYPE_2"/>
    <property type="match status" value="1"/>
</dbReference>
<feature type="domain" description="Glutamine amidotransferase type-2" evidence="11">
    <location>
        <begin position="2"/>
        <end position="212"/>
    </location>
</feature>
<feature type="binding site" evidence="9">
    <location>
        <position position="263"/>
    </location>
    <ligand>
        <name>ATP</name>
        <dbReference type="ChEBI" id="CHEBI:30616"/>
    </ligand>
</feature>
<keyword evidence="12" id="KW-0436">Ligase</keyword>
<sequence>MCGLVGFISFDKREQLQQHPPGALACIRHRGPDARGEFAEGPVWLGHARLSILDPTAAANQPMQSRCGRWVLIYNGELYNFKELASQLDVPLQTQSDTEVLLEGIARRGMDFVKQCRGMFAFALYDRQQQVLHLCRDQLGIKPLFIAQTGKTLLFASELKAITGMAAGLMDLSLNLESIKKFLHLGYIPRPATIYREVEKMAQGSLLQFSAAGLQRQTYWRLEDVVRAEVSASSEGEAKQALKGLLQCAIGSQMISDVPFGSLLSGGIDSSLVTAVAQSVSASPVNTFSVGLENKQADESRYAAEIARTLGTQHHTLMVSPKECLDIVEELLGLYDEPYADSSAFPTYLVARFASRHVKMVLAGDGGDELFMGYGMYTWASRLAHPAIRHTKALWPPLLKRMSPTYQRAATLFEPVAAQDLPAHIFSQEQYFFTAAEIEALVDLPGSSALPYTNALARSLSPAEQQAFFDLQYYLPDDLLVKVDRASMANSLEVRPPLLDLRLLEFAVNLPEDLRKRGGTTKYLLKEVLYDYVPRRFFDRPKRGFSIPLQQWLKGELRYLLSDYLNPEVLKRYPFIDSQKVQAYLQAYLGGKDYLYNRLWLLVVLVYWLENHNHAKT</sequence>
<dbReference type="Pfam" id="PF13522">
    <property type="entry name" value="GATase_6"/>
    <property type="match status" value="1"/>
</dbReference>
<keyword evidence="5 9" id="KW-0067">ATP-binding</keyword>
<accession>M7N8X1</accession>
<evidence type="ECO:0000256" key="5">
    <source>
        <dbReference type="ARBA" id="ARBA00022840"/>
    </source>
</evidence>
<keyword evidence="8" id="KW-0028">Amino-acid biosynthesis</keyword>
<dbReference type="CDD" id="cd01991">
    <property type="entry name" value="Asn_synthase_B_C"/>
    <property type="match status" value="1"/>
</dbReference>
<dbReference type="Gene3D" id="3.40.50.620">
    <property type="entry name" value="HUPs"/>
    <property type="match status" value="1"/>
</dbReference>
<dbReference type="EMBL" id="AODQ01000019">
    <property type="protein sequence ID" value="EMR03702.1"/>
    <property type="molecule type" value="Genomic_DNA"/>
</dbReference>
<proteinExistence type="inferred from homology"/>
<dbReference type="PIRSF" id="PIRSF001589">
    <property type="entry name" value="Asn_synthetase_glu-h"/>
    <property type="match status" value="1"/>
</dbReference>
<evidence type="ECO:0000259" key="11">
    <source>
        <dbReference type="PROSITE" id="PS51278"/>
    </source>
</evidence>
<feature type="binding site" evidence="9">
    <location>
        <position position="290"/>
    </location>
    <ligand>
        <name>ATP</name>
        <dbReference type="ChEBI" id="CHEBI:30616"/>
    </ligand>
</feature>
<dbReference type="GO" id="GO:0005524">
    <property type="term" value="F:ATP binding"/>
    <property type="evidence" value="ECO:0007669"/>
    <property type="project" value="UniProtKB-KW"/>
</dbReference>
<dbReference type="PANTHER" id="PTHR43284">
    <property type="entry name" value="ASPARAGINE SYNTHETASE (GLUTAMINE-HYDROLYZING)"/>
    <property type="match status" value="1"/>
</dbReference>
<evidence type="ECO:0000256" key="8">
    <source>
        <dbReference type="PIRSR" id="PIRSR001589-1"/>
    </source>
</evidence>
<evidence type="ECO:0000313" key="12">
    <source>
        <dbReference type="EMBL" id="EMR03702.1"/>
    </source>
</evidence>
<evidence type="ECO:0000256" key="9">
    <source>
        <dbReference type="PIRSR" id="PIRSR001589-2"/>
    </source>
</evidence>
<protein>
    <recommendedName>
        <fullName evidence="3">asparagine synthase (glutamine-hydrolyzing)</fullName>
        <ecNumber evidence="3">6.3.5.4</ecNumber>
    </recommendedName>
</protein>
<dbReference type="AlphaFoldDB" id="M7N8X1"/>
<dbReference type="Gene3D" id="3.60.20.10">
    <property type="entry name" value="Glutamine Phosphoribosylpyrophosphate, subunit 1, domain 1"/>
    <property type="match status" value="1"/>
</dbReference>
<dbReference type="EC" id="6.3.5.4" evidence="3"/>
<gene>
    <name evidence="12" type="primary">asnB_1</name>
    <name evidence="12" type="ORF">ADICEAN_01136</name>
</gene>
<dbReference type="SUPFAM" id="SSF56235">
    <property type="entry name" value="N-terminal nucleophile aminohydrolases (Ntn hydrolases)"/>
    <property type="match status" value="1"/>
</dbReference>
<name>M7N8X1_9BACT</name>
<organism evidence="12 13">
    <name type="scientific">Cesiribacter andamanensis AMV16</name>
    <dbReference type="NCBI Taxonomy" id="1279009"/>
    <lineage>
        <taxon>Bacteria</taxon>
        <taxon>Pseudomonadati</taxon>
        <taxon>Bacteroidota</taxon>
        <taxon>Cytophagia</taxon>
        <taxon>Cytophagales</taxon>
        <taxon>Cesiribacteraceae</taxon>
        <taxon>Cesiribacter</taxon>
    </lineage>
</organism>
<dbReference type="NCBIfam" id="TIGR01536">
    <property type="entry name" value="asn_synth_AEB"/>
    <property type="match status" value="1"/>
</dbReference>
<dbReference type="InterPro" id="IPR051786">
    <property type="entry name" value="ASN_synthetase/amidase"/>
</dbReference>
<dbReference type="GO" id="GO:0006529">
    <property type="term" value="P:asparagine biosynthetic process"/>
    <property type="evidence" value="ECO:0007669"/>
    <property type="project" value="UniProtKB-KW"/>
</dbReference>
<dbReference type="STRING" id="1279009.ADICEAN_01136"/>
<feature type="active site" description="For GATase activity" evidence="8">
    <location>
        <position position="2"/>
    </location>
</feature>
<evidence type="ECO:0000256" key="7">
    <source>
        <dbReference type="ARBA" id="ARBA00048741"/>
    </source>
</evidence>
<dbReference type="GO" id="GO:0005829">
    <property type="term" value="C:cytosol"/>
    <property type="evidence" value="ECO:0007669"/>
    <property type="project" value="TreeGrafter"/>
</dbReference>
<dbReference type="InterPro" id="IPR033738">
    <property type="entry name" value="AsnB_N"/>
</dbReference>
<dbReference type="InterPro" id="IPR001962">
    <property type="entry name" value="Asn_synthase"/>
</dbReference>
<evidence type="ECO:0000256" key="2">
    <source>
        <dbReference type="ARBA" id="ARBA00005752"/>
    </source>
</evidence>
<dbReference type="Proteomes" id="UP000011910">
    <property type="component" value="Unassembled WGS sequence"/>
</dbReference>
<dbReference type="PANTHER" id="PTHR43284:SF1">
    <property type="entry name" value="ASPARAGINE SYNTHETASE"/>
    <property type="match status" value="1"/>
</dbReference>
<dbReference type="RefSeq" id="WP_009194536.1">
    <property type="nucleotide sequence ID" value="NZ_AODQ01000019.1"/>
</dbReference>
<dbReference type="GO" id="GO:0004066">
    <property type="term" value="F:asparagine synthase (glutamine-hydrolyzing) activity"/>
    <property type="evidence" value="ECO:0007669"/>
    <property type="project" value="UniProtKB-EC"/>
</dbReference>
<evidence type="ECO:0000256" key="3">
    <source>
        <dbReference type="ARBA" id="ARBA00012737"/>
    </source>
</evidence>
<dbReference type="InterPro" id="IPR029055">
    <property type="entry name" value="Ntn_hydrolases_N"/>
</dbReference>
<dbReference type="InterPro" id="IPR014729">
    <property type="entry name" value="Rossmann-like_a/b/a_fold"/>
</dbReference>
<comment type="similarity">
    <text evidence="2">Belongs to the asparagine synthetase family.</text>
</comment>
<evidence type="ECO:0000256" key="4">
    <source>
        <dbReference type="ARBA" id="ARBA00022741"/>
    </source>
</evidence>
<dbReference type="Pfam" id="PF00733">
    <property type="entry name" value="Asn_synthase"/>
    <property type="match status" value="1"/>
</dbReference>
<comment type="pathway">
    <text evidence="1">Amino-acid biosynthesis; L-asparagine biosynthesis; L-asparagine from L-aspartate (L-Gln route): step 1/1.</text>
</comment>
<keyword evidence="8" id="KW-0061">Asparagine biosynthesis</keyword>
<dbReference type="SUPFAM" id="SSF52402">
    <property type="entry name" value="Adenine nucleotide alpha hydrolases-like"/>
    <property type="match status" value="1"/>
</dbReference>
<keyword evidence="6 8" id="KW-0315">Glutamine amidotransferase</keyword>
<evidence type="ECO:0000313" key="13">
    <source>
        <dbReference type="Proteomes" id="UP000011910"/>
    </source>
</evidence>
<comment type="caution">
    <text evidence="12">The sequence shown here is derived from an EMBL/GenBank/DDBJ whole genome shotgun (WGS) entry which is preliminary data.</text>
</comment>